<evidence type="ECO:0000313" key="8">
    <source>
        <dbReference type="Proteomes" id="UP001055219"/>
    </source>
</evidence>
<evidence type="ECO:0000256" key="6">
    <source>
        <dbReference type="SAM" id="Phobius"/>
    </source>
</evidence>
<feature type="region of interest" description="Disordered" evidence="5">
    <location>
        <begin position="287"/>
        <end position="325"/>
    </location>
</feature>
<dbReference type="GeneID" id="75827448"/>
<dbReference type="PANTHER" id="PTHR31465">
    <property type="entry name" value="PROTEIN RTA1-RELATED"/>
    <property type="match status" value="1"/>
</dbReference>
<evidence type="ECO:0000256" key="5">
    <source>
        <dbReference type="SAM" id="MobiDB-lite"/>
    </source>
</evidence>
<feature type="transmembrane region" description="Helical" evidence="6">
    <location>
        <begin position="217"/>
        <end position="238"/>
    </location>
</feature>
<evidence type="ECO:0000256" key="3">
    <source>
        <dbReference type="ARBA" id="ARBA00022989"/>
    </source>
</evidence>
<feature type="transmembrane region" description="Helical" evidence="6">
    <location>
        <begin position="87"/>
        <end position="109"/>
    </location>
</feature>
<evidence type="ECO:0000256" key="4">
    <source>
        <dbReference type="ARBA" id="ARBA00023136"/>
    </source>
</evidence>
<accession>A0A9P9Y3G2</accession>
<dbReference type="EMBL" id="JAGIXG020000011">
    <property type="protein sequence ID" value="KAI6782786.1"/>
    <property type="molecule type" value="Genomic_DNA"/>
</dbReference>
<dbReference type="RefSeq" id="XP_051363642.1">
    <property type="nucleotide sequence ID" value="XM_051504969.1"/>
</dbReference>
<evidence type="ECO:0000256" key="2">
    <source>
        <dbReference type="ARBA" id="ARBA00022692"/>
    </source>
</evidence>
<feature type="transmembrane region" description="Helical" evidence="6">
    <location>
        <begin position="31"/>
        <end position="49"/>
    </location>
</feature>
<keyword evidence="3 6" id="KW-1133">Transmembrane helix</keyword>
<dbReference type="Proteomes" id="UP001055219">
    <property type="component" value="Unassembled WGS sequence"/>
</dbReference>
<keyword evidence="2 6" id="KW-0812">Transmembrane</keyword>
<name>A0A9P9Y3G2_9HYPO</name>
<sequence length="325" mass="35411">MSRFDTCTELSPQCPVEATVLGYKPNLGSSYFFAIAFGLCTIAAASLGIWKRTWTFSAAITLGLLLETLGYIGRILLYDNPWDSGAFQLQICAIILAPTLICVSVYLTLKHVALTINPALSRIPPAWYPRIFLPADLSCLILQAIGGGLAAAAGKDNMKLLDSGNNMIIAGIVLQVVVLLIFGVLGFDYWLRAKKFIHHDNPAAESLAVWHDRKFRMFGIAVMGAFTVIFVRCIYRIAEMSGGWGSEIMQHEESFLVLDPTMIFIATYLLTIFHPGIFFPQMRNGHGKSKTAAGEPAAAADESREKPAESSLGESGNDTPRTTAV</sequence>
<dbReference type="InterPro" id="IPR007568">
    <property type="entry name" value="RTA1"/>
</dbReference>
<dbReference type="AlphaFoldDB" id="A0A9P9Y3G2"/>
<feature type="transmembrane region" description="Helical" evidence="6">
    <location>
        <begin position="258"/>
        <end position="279"/>
    </location>
</feature>
<dbReference type="Pfam" id="PF04479">
    <property type="entry name" value="RTA1"/>
    <property type="match status" value="1"/>
</dbReference>
<dbReference type="GO" id="GO:0000324">
    <property type="term" value="C:fungal-type vacuole"/>
    <property type="evidence" value="ECO:0007669"/>
    <property type="project" value="TreeGrafter"/>
</dbReference>
<proteinExistence type="predicted"/>
<keyword evidence="8" id="KW-1185">Reference proteome</keyword>
<reference evidence="7" key="1">
    <citation type="journal article" date="2021" name="J Fungi (Basel)">
        <title>Genomic and Metabolomic Analyses of the Marine Fungus Emericellopsis cladophorae: Insights into Saltwater Adaptability Mechanisms and Its Biosynthetic Potential.</title>
        <authorList>
            <person name="Goncalves M.F.M."/>
            <person name="Hilario S."/>
            <person name="Van de Peer Y."/>
            <person name="Esteves A.C."/>
            <person name="Alves A."/>
        </authorList>
    </citation>
    <scope>NUCLEOTIDE SEQUENCE</scope>
    <source>
        <strain evidence="7">MUM 19.33</strain>
    </source>
</reference>
<comment type="subcellular location">
    <subcellularLocation>
        <location evidence="1">Membrane</location>
        <topology evidence="1">Multi-pass membrane protein</topology>
    </subcellularLocation>
</comment>
<dbReference type="GO" id="GO:0005886">
    <property type="term" value="C:plasma membrane"/>
    <property type="evidence" value="ECO:0007669"/>
    <property type="project" value="TreeGrafter"/>
</dbReference>
<protein>
    <submittedName>
        <fullName evidence="7">Sphingoid long-chain base transporter-like protein</fullName>
    </submittedName>
</protein>
<evidence type="ECO:0000313" key="7">
    <source>
        <dbReference type="EMBL" id="KAI6782786.1"/>
    </source>
</evidence>
<feature type="transmembrane region" description="Helical" evidence="6">
    <location>
        <begin position="166"/>
        <end position="191"/>
    </location>
</feature>
<dbReference type="PANTHER" id="PTHR31465:SF8">
    <property type="entry name" value="DOMAIN PROTEIN, PUTATIVE (AFU_ORTHOLOGUE AFUA_6G14140)-RELATED"/>
    <property type="match status" value="1"/>
</dbReference>
<feature type="compositionally biased region" description="Polar residues" evidence="5">
    <location>
        <begin position="312"/>
        <end position="325"/>
    </location>
</feature>
<evidence type="ECO:0000256" key="1">
    <source>
        <dbReference type="ARBA" id="ARBA00004141"/>
    </source>
</evidence>
<comment type="caution">
    <text evidence="7">The sequence shown here is derived from an EMBL/GenBank/DDBJ whole genome shotgun (WGS) entry which is preliminary data.</text>
</comment>
<keyword evidence="4 6" id="KW-0472">Membrane</keyword>
<feature type="transmembrane region" description="Helical" evidence="6">
    <location>
        <begin position="56"/>
        <end position="75"/>
    </location>
</feature>
<gene>
    <name evidence="7" type="ORF">J7T54_000929</name>
</gene>
<feature type="transmembrane region" description="Helical" evidence="6">
    <location>
        <begin position="130"/>
        <end position="154"/>
    </location>
</feature>
<organism evidence="7 8">
    <name type="scientific">Emericellopsis cladophorae</name>
    <dbReference type="NCBI Taxonomy" id="2686198"/>
    <lineage>
        <taxon>Eukaryota</taxon>
        <taxon>Fungi</taxon>
        <taxon>Dikarya</taxon>
        <taxon>Ascomycota</taxon>
        <taxon>Pezizomycotina</taxon>
        <taxon>Sordariomycetes</taxon>
        <taxon>Hypocreomycetidae</taxon>
        <taxon>Hypocreales</taxon>
        <taxon>Bionectriaceae</taxon>
        <taxon>Emericellopsis</taxon>
    </lineage>
</organism>
<dbReference type="OrthoDB" id="3358017at2759"/>
<reference evidence="7" key="2">
    <citation type="submission" date="2022-07" db="EMBL/GenBank/DDBJ databases">
        <authorList>
            <person name="Goncalves M.F.M."/>
            <person name="Hilario S."/>
            <person name="Van De Peer Y."/>
            <person name="Esteves A.C."/>
            <person name="Alves A."/>
        </authorList>
    </citation>
    <scope>NUCLEOTIDE SEQUENCE</scope>
    <source>
        <strain evidence="7">MUM 19.33</strain>
    </source>
</reference>